<dbReference type="GeneID" id="101397795"/>
<evidence type="ECO:0000256" key="3">
    <source>
        <dbReference type="ARBA" id="ARBA00022475"/>
    </source>
</evidence>
<evidence type="ECO:0000256" key="1">
    <source>
        <dbReference type="ARBA" id="ARBA00004651"/>
    </source>
</evidence>
<dbReference type="InterPro" id="IPR004072">
    <property type="entry name" value="Vmron_rcpt_1"/>
</dbReference>
<keyword evidence="5 11" id="KW-0812">Transmembrane</keyword>
<evidence type="ECO:0000256" key="5">
    <source>
        <dbReference type="ARBA" id="ARBA00022692"/>
    </source>
</evidence>
<evidence type="ECO:0000256" key="10">
    <source>
        <dbReference type="ARBA" id="ARBA00023224"/>
    </source>
</evidence>
<accession>A0ABM0I2T4</accession>
<keyword evidence="13" id="KW-1185">Reference proteome</keyword>
<keyword evidence="10 11" id="KW-0807">Transducer</keyword>
<evidence type="ECO:0000256" key="9">
    <source>
        <dbReference type="ARBA" id="ARBA00023170"/>
    </source>
</evidence>
<dbReference type="Gene3D" id="1.20.1070.10">
    <property type="entry name" value="Rhodopsin 7-helix transmembrane proteins"/>
    <property type="match status" value="1"/>
</dbReference>
<feature type="domain" description="G-protein coupled receptors family 1 profile" evidence="12">
    <location>
        <begin position="22"/>
        <end position="286"/>
    </location>
</feature>
<proteinExistence type="inferred from homology"/>
<feature type="transmembrane region" description="Helical" evidence="11">
    <location>
        <begin position="45"/>
        <end position="66"/>
    </location>
</feature>
<dbReference type="CDD" id="cd13949">
    <property type="entry name" value="7tm_V1R_pheromone"/>
    <property type="match status" value="1"/>
</dbReference>
<dbReference type="PRINTS" id="PR01534">
    <property type="entry name" value="VOMERONASL1R"/>
</dbReference>
<keyword evidence="6 11" id="KW-1133">Transmembrane helix</keyword>
<keyword evidence="4 11" id="KW-0589">Pheromone response</keyword>
<dbReference type="Proteomes" id="UP000694910">
    <property type="component" value="Unplaced"/>
</dbReference>
<comment type="subcellular location">
    <subcellularLocation>
        <location evidence="1 11">Cell membrane</location>
        <topology evidence="1 11">Multi-pass membrane protein</topology>
    </subcellularLocation>
</comment>
<comment type="similarity">
    <text evidence="2 11">Belongs to the G-protein coupled receptor 1 family.</text>
</comment>
<dbReference type="RefSeq" id="XP_004439082.1">
    <property type="nucleotide sequence ID" value="XM_004439025.1"/>
</dbReference>
<dbReference type="PANTHER" id="PTHR24062">
    <property type="entry name" value="VOMERONASAL TYPE-1 RECEPTOR"/>
    <property type="match status" value="1"/>
</dbReference>
<dbReference type="Pfam" id="PF03402">
    <property type="entry name" value="V1R"/>
    <property type="match status" value="1"/>
</dbReference>
<feature type="transmembrane region" description="Helical" evidence="11">
    <location>
        <begin position="265"/>
        <end position="286"/>
    </location>
</feature>
<evidence type="ECO:0000313" key="14">
    <source>
        <dbReference type="RefSeq" id="XP_004439082.1"/>
    </source>
</evidence>
<name>A0ABM0I2T4_CERSS</name>
<reference evidence="14" key="1">
    <citation type="submission" date="2025-08" db="UniProtKB">
        <authorList>
            <consortium name="RefSeq"/>
        </authorList>
    </citation>
    <scope>IDENTIFICATION</scope>
</reference>
<sequence length="304" mass="34690">MVIRDFTIEMVFLSETIVGILGNVSLLYHYLFLHFTGYRLRCTDLIVEHLLVANTLVLLSTGIPITMEAFGWKHFLNDIGCKLVYYIHRVARGVSIGTTCLLSVFQAITISPRNSRWAELKVKAPKYIGSSIFLCWILQLLTNILFTLSVTVNWSNINITQIKDMGSCSIVIYDRITVLLNAGLLLFPDVACLGLMIWTSGFMVLILYRHKHQIRHIHRTNISPRSSAESRATQSILVLVSTFVSLYTLSSIFHIYLTLSSNPSWWLVIFVGPITLCFPTVSPYILMSHDHRVSKFFRSWIKAR</sequence>
<dbReference type="PROSITE" id="PS50262">
    <property type="entry name" value="G_PROTEIN_RECEP_F1_2"/>
    <property type="match status" value="1"/>
</dbReference>
<protein>
    <recommendedName>
        <fullName evidence="11">Vomeronasal type-1 receptor</fullName>
    </recommendedName>
</protein>
<evidence type="ECO:0000256" key="7">
    <source>
        <dbReference type="ARBA" id="ARBA00023040"/>
    </source>
</evidence>
<feature type="transmembrane region" description="Helical" evidence="11">
    <location>
        <begin position="127"/>
        <end position="146"/>
    </location>
</feature>
<feature type="transmembrane region" description="Helical" evidence="11">
    <location>
        <begin position="236"/>
        <end position="259"/>
    </location>
</feature>
<dbReference type="InterPro" id="IPR017452">
    <property type="entry name" value="GPCR_Rhodpsn_7TM"/>
</dbReference>
<keyword evidence="9 11" id="KW-0675">Receptor</keyword>
<evidence type="ECO:0000256" key="8">
    <source>
        <dbReference type="ARBA" id="ARBA00023136"/>
    </source>
</evidence>
<keyword evidence="7 11" id="KW-0297">G-protein coupled receptor</keyword>
<evidence type="ECO:0000313" key="13">
    <source>
        <dbReference type="Proteomes" id="UP000694910"/>
    </source>
</evidence>
<evidence type="ECO:0000256" key="11">
    <source>
        <dbReference type="RuleBase" id="RU364061"/>
    </source>
</evidence>
<evidence type="ECO:0000256" key="6">
    <source>
        <dbReference type="ARBA" id="ARBA00022989"/>
    </source>
</evidence>
<gene>
    <name evidence="14" type="primary">LOC101397795</name>
</gene>
<feature type="transmembrane region" description="Helical" evidence="11">
    <location>
        <begin position="86"/>
        <end position="107"/>
    </location>
</feature>
<keyword evidence="3 11" id="KW-1003">Cell membrane</keyword>
<dbReference type="SUPFAM" id="SSF81321">
    <property type="entry name" value="Family A G protein-coupled receptor-like"/>
    <property type="match status" value="1"/>
</dbReference>
<feature type="transmembrane region" description="Helical" evidence="11">
    <location>
        <begin position="185"/>
        <end position="208"/>
    </location>
</feature>
<evidence type="ECO:0000259" key="12">
    <source>
        <dbReference type="PROSITE" id="PS50262"/>
    </source>
</evidence>
<feature type="transmembrane region" description="Helical" evidence="11">
    <location>
        <begin position="12"/>
        <end position="33"/>
    </location>
</feature>
<evidence type="ECO:0000256" key="4">
    <source>
        <dbReference type="ARBA" id="ARBA00022507"/>
    </source>
</evidence>
<keyword evidence="8 11" id="KW-0472">Membrane</keyword>
<evidence type="ECO:0000256" key="2">
    <source>
        <dbReference type="ARBA" id="ARBA00010663"/>
    </source>
</evidence>
<organism evidence="13 14">
    <name type="scientific">Ceratotherium simum simum</name>
    <name type="common">Southern white rhinoceros</name>
    <dbReference type="NCBI Taxonomy" id="73337"/>
    <lineage>
        <taxon>Eukaryota</taxon>
        <taxon>Metazoa</taxon>
        <taxon>Chordata</taxon>
        <taxon>Craniata</taxon>
        <taxon>Vertebrata</taxon>
        <taxon>Euteleostomi</taxon>
        <taxon>Mammalia</taxon>
        <taxon>Eutheria</taxon>
        <taxon>Laurasiatheria</taxon>
        <taxon>Perissodactyla</taxon>
        <taxon>Rhinocerotidae</taxon>
        <taxon>Ceratotherium</taxon>
    </lineage>
</organism>